<evidence type="ECO:0000256" key="1">
    <source>
        <dbReference type="ARBA" id="ARBA00022729"/>
    </source>
</evidence>
<proteinExistence type="predicted"/>
<dbReference type="RefSeq" id="WP_029054152.1">
    <property type="nucleotide sequence ID" value="NZ_CP015108.1"/>
</dbReference>
<dbReference type="Proteomes" id="UP000192486">
    <property type="component" value="Chromosome"/>
</dbReference>
<reference evidence="2 3" key="1">
    <citation type="submission" date="2016-04" db="EMBL/GenBank/DDBJ databases">
        <title>Comparative Genomics and Epigenetics of Sporosarcina ureae.</title>
        <authorList>
            <person name="Oliver A.S."/>
            <person name="Cooper K.K."/>
        </authorList>
    </citation>
    <scope>NUCLEOTIDE SEQUENCE [LARGE SCALE GENOMIC DNA]</scope>
    <source>
        <strain evidence="2 3">S204</strain>
    </source>
</reference>
<accession>A0ABN4YSJ8</accession>
<protein>
    <recommendedName>
        <fullName evidence="4">Accessory colonization factor AcfC</fullName>
    </recommendedName>
</protein>
<dbReference type="Gene3D" id="3.40.190.10">
    <property type="entry name" value="Periplasmic binding protein-like II"/>
    <property type="match status" value="2"/>
</dbReference>
<evidence type="ECO:0000313" key="3">
    <source>
        <dbReference type="Proteomes" id="UP000192486"/>
    </source>
</evidence>
<dbReference type="Pfam" id="PF13531">
    <property type="entry name" value="SBP_bac_11"/>
    <property type="match status" value="1"/>
</dbReference>
<organism evidence="2 3">
    <name type="scientific">Sporosarcina ureae</name>
    <dbReference type="NCBI Taxonomy" id="1571"/>
    <lineage>
        <taxon>Bacteria</taxon>
        <taxon>Bacillati</taxon>
        <taxon>Bacillota</taxon>
        <taxon>Bacilli</taxon>
        <taxon>Bacillales</taxon>
        <taxon>Caryophanaceae</taxon>
        <taxon>Sporosarcina</taxon>
    </lineage>
</organism>
<evidence type="ECO:0000313" key="2">
    <source>
        <dbReference type="EMBL" id="ARF13706.1"/>
    </source>
</evidence>
<keyword evidence="1" id="KW-0732">Signal</keyword>
<keyword evidence="3" id="KW-1185">Reference proteome</keyword>
<evidence type="ECO:0008006" key="4">
    <source>
        <dbReference type="Google" id="ProtNLM"/>
    </source>
</evidence>
<name>A0ABN4YSJ8_SPOUR</name>
<gene>
    <name evidence="2" type="ORF">SporoS204_05745</name>
</gene>
<dbReference type="CDD" id="cd13519">
    <property type="entry name" value="PBP2_PEB3_AcfC"/>
    <property type="match status" value="1"/>
</dbReference>
<dbReference type="PANTHER" id="PTHR30006">
    <property type="entry name" value="THIAMINE-BINDING PERIPLASMIC PROTEIN-RELATED"/>
    <property type="match status" value="1"/>
</dbReference>
<dbReference type="EMBL" id="CP015108">
    <property type="protein sequence ID" value="ARF13706.1"/>
    <property type="molecule type" value="Genomic_DNA"/>
</dbReference>
<dbReference type="SUPFAM" id="SSF53850">
    <property type="entry name" value="Periplasmic binding protein-like II"/>
    <property type="match status" value="1"/>
</dbReference>
<sequence length="260" mass="29141">MKKIVFLLLVILTVAGLILMTGMDSEKQVKSKKDDNIVYVYGPGGPFGPMEELAKHFSKEKGIQVQVIAGPEGEWIDNAKQDADIIYGGSSYMLRNFLFSHPGLVKEDSWVELYSRPAGILVRKGNPKSIQTFADLTKDQVRIVDVNGAGQLGLWEDLAGRKGLIHGIQQNIAFSVKTSAEAIELWNSDSTIDAWITYESWHYRLQNETDLVTFPEEEKLYRGTPAALTVKGANKKGAESFLTYLQTEEAHEVFQKWGWK</sequence>